<dbReference type="EMBL" id="CP147247">
    <property type="protein sequence ID" value="WYJ88748.1"/>
    <property type="molecule type" value="Genomic_DNA"/>
</dbReference>
<reference evidence="1" key="1">
    <citation type="submission" date="2017-05" db="EMBL/GenBank/DDBJ databases">
        <title>The Genome Sequence of Enterococcus sp. 9E7_DIV0242.</title>
        <authorList>
            <consortium name="The Broad Institute Genomics Platform"/>
            <consortium name="The Broad Institute Genomic Center for Infectious Diseases"/>
            <person name="Earl A."/>
            <person name="Manson A."/>
            <person name="Schwartman J."/>
            <person name="Gilmore M."/>
            <person name="Abouelleil A."/>
            <person name="Cao P."/>
            <person name="Chapman S."/>
            <person name="Cusick C."/>
            <person name="Shea T."/>
            <person name="Young S."/>
            <person name="Neafsey D."/>
            <person name="Nusbaum C."/>
            <person name="Birren B."/>
        </authorList>
    </citation>
    <scope>NUCLEOTIDE SEQUENCE [LARGE SCALE GENOMIC DNA]</scope>
    <source>
        <strain evidence="1">9E7_DIV0242</strain>
    </source>
</reference>
<sequence>MLLPIRSRVLHYIAVTGVSTVDSVMEGLKEEYGTERQFTQPNFVEHMLSLKENGLIDELSYDLDQNNNLQIEYDINEEGINTINKYLPKKWRLDPK</sequence>
<protein>
    <submittedName>
        <fullName evidence="1">Uncharacterized protein</fullName>
    </submittedName>
</protein>
<dbReference type="AlphaFoldDB" id="A0A242KD24"/>
<dbReference type="RefSeq" id="WP_086347650.1">
    <property type="nucleotide sequence ID" value="NZ_CP147247.1"/>
</dbReference>
<reference evidence="2" key="2">
    <citation type="submission" date="2017-05" db="EMBL/GenBank/DDBJ databases">
        <authorList>
            <consortium name="The Broad Institute Genomics Platform"/>
            <consortium name="The Broad Institute Genomic Center for Infectious Diseases"/>
            <person name="Earl A."/>
            <person name="Manson A."/>
            <person name="Schwartman J."/>
            <person name="Gilmore M."/>
            <person name="Abouelleil A."/>
            <person name="Cao P."/>
            <person name="Chapman S."/>
            <person name="Cusick C."/>
            <person name="Shea T."/>
            <person name="Young S."/>
            <person name="Neafsey D."/>
            <person name="Nusbaum C."/>
            <person name="Birren B."/>
        </authorList>
    </citation>
    <scope>NUCLEOTIDE SEQUENCE</scope>
    <source>
        <strain evidence="2">9E7_DIV0242</strain>
    </source>
</reference>
<proteinExistence type="predicted"/>
<evidence type="ECO:0000313" key="1">
    <source>
        <dbReference type="EMBL" id="OTP18688.1"/>
    </source>
</evidence>
<dbReference type="EMBL" id="NGMM01000001">
    <property type="protein sequence ID" value="OTP18688.1"/>
    <property type="molecule type" value="Genomic_DNA"/>
</dbReference>
<dbReference type="OrthoDB" id="1683105at2"/>
<name>A0A242KD24_9ENTE</name>
<evidence type="ECO:0000313" key="3">
    <source>
        <dbReference type="Proteomes" id="UP000195141"/>
    </source>
</evidence>
<gene>
    <name evidence="2" type="ORF">A5888_000467</name>
    <name evidence="1" type="ORF">A5888_000502</name>
</gene>
<evidence type="ECO:0000313" key="2">
    <source>
        <dbReference type="EMBL" id="WYJ88748.1"/>
    </source>
</evidence>
<accession>A0A242KD24</accession>
<keyword evidence="3" id="KW-1185">Reference proteome</keyword>
<organism evidence="1">
    <name type="scientific">Candidatus Enterococcus clewellii</name>
    <dbReference type="NCBI Taxonomy" id="1834193"/>
    <lineage>
        <taxon>Bacteria</taxon>
        <taxon>Bacillati</taxon>
        <taxon>Bacillota</taxon>
        <taxon>Bacilli</taxon>
        <taxon>Lactobacillales</taxon>
        <taxon>Enterococcaceae</taxon>
        <taxon>Enterococcus</taxon>
    </lineage>
</organism>
<dbReference type="Proteomes" id="UP000195141">
    <property type="component" value="Chromosome"/>
</dbReference>
<reference evidence="2" key="3">
    <citation type="submission" date="2024-03" db="EMBL/GenBank/DDBJ databases">
        <title>The Genome Sequence of Enterococcus sp. DIV0242b.</title>
        <authorList>
            <consortium name="The Broad Institute Genomics Platform"/>
            <consortium name="The Broad Institute Microbial Omics Core"/>
            <consortium name="The Broad Institute Genomic Center for Infectious Diseases"/>
            <person name="Earl A."/>
            <person name="Manson A."/>
            <person name="Gilmore M."/>
            <person name="Schwartman J."/>
            <person name="Shea T."/>
            <person name="Abouelleil A."/>
            <person name="Cao P."/>
            <person name="Chapman S."/>
            <person name="Cusick C."/>
            <person name="Young S."/>
            <person name="Neafsey D."/>
            <person name="Nusbaum C."/>
            <person name="Birren B."/>
        </authorList>
    </citation>
    <scope>NUCLEOTIDE SEQUENCE</scope>
    <source>
        <strain evidence="2">9E7_DIV0242</strain>
    </source>
</reference>